<dbReference type="RefSeq" id="WP_131155100.1">
    <property type="nucleotide sequence ID" value="NZ_CP036402.1"/>
</dbReference>
<evidence type="ECO:0000313" key="3">
    <source>
        <dbReference type="Proteomes" id="UP000291469"/>
    </source>
</evidence>
<dbReference type="PANTHER" id="PTHR43194:SF2">
    <property type="entry name" value="PEROXISOMAL MEMBRANE PROTEIN LPX1"/>
    <property type="match status" value="1"/>
</dbReference>
<keyword evidence="2" id="KW-0378">Hydrolase</keyword>
<proteinExistence type="predicted"/>
<sequence>MPADREHRAVSPDGTEIAGSVHGVGPPLVLVHGAMADGECEWAAVVPFLRDRFTCHLVSTRNRGASGRSPDLAPQRLAEDVTAYVESIGEPVRLAGVSGGGMWVLAAAAQSAAVSAVAAHEPVVFEVIDGDTLAGFEEALEAMVEAAAAGDHAEAARIFLEGVTNDDELAVIAAKPGYLDAAGRNVHVDLEEIRQTARSEGFSATDPSRLARISVPVLLTYGAATPMPWFRDGVQHVAAHVADPRLRELPGCGHLATAAHPDQLAGELAAFFERAPARA</sequence>
<protein>
    <submittedName>
        <fullName evidence="2">Alpha/beta hydrolase</fullName>
    </submittedName>
</protein>
<dbReference type="KEGG" id="erz:ER308_11365"/>
<accession>A0A411YFT9</accession>
<gene>
    <name evidence="2" type="ORF">ER308_11365</name>
</gene>
<feature type="domain" description="AB hydrolase-1" evidence="1">
    <location>
        <begin position="28"/>
        <end position="265"/>
    </location>
</feature>
<dbReference type="InterPro" id="IPR029058">
    <property type="entry name" value="AB_hydrolase_fold"/>
</dbReference>
<evidence type="ECO:0000313" key="2">
    <source>
        <dbReference type="EMBL" id="QBI20103.1"/>
    </source>
</evidence>
<dbReference type="EMBL" id="CP036402">
    <property type="protein sequence ID" value="QBI20103.1"/>
    <property type="molecule type" value="Genomic_DNA"/>
</dbReference>
<dbReference type="AlphaFoldDB" id="A0A411YFT9"/>
<keyword evidence="3" id="KW-1185">Reference proteome</keyword>
<dbReference type="GO" id="GO:0016787">
    <property type="term" value="F:hydrolase activity"/>
    <property type="evidence" value="ECO:0007669"/>
    <property type="project" value="UniProtKB-KW"/>
</dbReference>
<evidence type="ECO:0000259" key="1">
    <source>
        <dbReference type="Pfam" id="PF12697"/>
    </source>
</evidence>
<dbReference type="OrthoDB" id="63519at2"/>
<dbReference type="Proteomes" id="UP000291469">
    <property type="component" value="Chromosome"/>
</dbReference>
<name>A0A411YFT9_9ACTN</name>
<organism evidence="2 3">
    <name type="scientific">Egibacter rhizosphaerae</name>
    <dbReference type="NCBI Taxonomy" id="1670831"/>
    <lineage>
        <taxon>Bacteria</taxon>
        <taxon>Bacillati</taxon>
        <taxon>Actinomycetota</taxon>
        <taxon>Nitriliruptoria</taxon>
        <taxon>Egibacterales</taxon>
        <taxon>Egibacteraceae</taxon>
        <taxon>Egibacter</taxon>
    </lineage>
</organism>
<dbReference type="SUPFAM" id="SSF53474">
    <property type="entry name" value="alpha/beta-Hydrolases"/>
    <property type="match status" value="1"/>
</dbReference>
<dbReference type="InterPro" id="IPR050228">
    <property type="entry name" value="Carboxylesterase_BioH"/>
</dbReference>
<dbReference type="Pfam" id="PF12697">
    <property type="entry name" value="Abhydrolase_6"/>
    <property type="match status" value="1"/>
</dbReference>
<dbReference type="InterPro" id="IPR000073">
    <property type="entry name" value="AB_hydrolase_1"/>
</dbReference>
<reference evidence="2 3" key="1">
    <citation type="submission" date="2019-01" db="EMBL/GenBank/DDBJ databases">
        <title>Egibacter rhizosphaerae EGI 80759T.</title>
        <authorList>
            <person name="Chen D.-D."/>
            <person name="Tian Y."/>
            <person name="Jiao J.-Y."/>
            <person name="Zhang X.-T."/>
            <person name="Zhang Y.-G."/>
            <person name="Zhang Y."/>
            <person name="Xiao M."/>
            <person name="Shu W.-S."/>
            <person name="Li W.-J."/>
        </authorList>
    </citation>
    <scope>NUCLEOTIDE SEQUENCE [LARGE SCALE GENOMIC DNA]</scope>
    <source>
        <strain evidence="2 3">EGI 80759</strain>
    </source>
</reference>
<dbReference type="Gene3D" id="3.40.50.1820">
    <property type="entry name" value="alpha/beta hydrolase"/>
    <property type="match status" value="1"/>
</dbReference>
<dbReference type="PANTHER" id="PTHR43194">
    <property type="entry name" value="HYDROLASE ALPHA/BETA FOLD FAMILY"/>
    <property type="match status" value="1"/>
</dbReference>